<dbReference type="PANTHER" id="PTHR42695:SF5">
    <property type="entry name" value="GLUTAMINE AMIDOTRANSFERASE YLR126C-RELATED"/>
    <property type="match status" value="1"/>
</dbReference>
<dbReference type="InterPro" id="IPR017926">
    <property type="entry name" value="GATASE"/>
</dbReference>
<gene>
    <name evidence="2" type="ORF">MCCS_00570</name>
</gene>
<keyword evidence="4" id="KW-1185">Reference proteome</keyword>
<evidence type="ECO:0000313" key="2">
    <source>
        <dbReference type="EMBL" id="ARQ05729.1"/>
    </source>
</evidence>
<reference evidence="3" key="1">
    <citation type="journal article" date="2015" name="Antimicrob. Agents Chemother.">
        <title>First Staphylococcal Cassette Chromosome mec Containing a mecB-Carrying Gene Complex Independent of Transposon Tn6045 in a Macrococcus caseolyticus Isolate from a Canine Infection.</title>
        <authorList>
            <person name="Gomez-Sanz E."/>
            <person name="Schwendener S."/>
            <person name="Thomann A."/>
            <person name="Gobeli Brawand S."/>
            <person name="Perreten V."/>
        </authorList>
    </citation>
    <scope>NUCLEOTIDE SEQUENCE</scope>
    <source>
        <strain evidence="3">KM45013</strain>
    </source>
</reference>
<dbReference type="GO" id="GO:0005829">
    <property type="term" value="C:cytosol"/>
    <property type="evidence" value="ECO:0007669"/>
    <property type="project" value="TreeGrafter"/>
</dbReference>
<dbReference type="FunFam" id="3.40.50.880:FF:000033">
    <property type="entry name" value="Glutamine amidotransferase class-I"/>
    <property type="match status" value="1"/>
</dbReference>
<reference evidence="2 4" key="2">
    <citation type="journal article" date="2017" name="Int. J. Syst. Evol. Microbiol.">
        <title>Macrococcus canis sp. nov., a skin bacterium associated with infections in dogs.</title>
        <authorList>
            <person name="Gobeli Brawand S."/>
            <person name="Cotting K."/>
            <person name="Gomez-Sanz E."/>
            <person name="Collaud A."/>
            <person name="Thomann A."/>
            <person name="Brodard I."/>
            <person name="Rodriguez-Campos S."/>
            <person name="Strauss C."/>
            <person name="Perreten V."/>
        </authorList>
    </citation>
    <scope>NUCLEOTIDE SEQUENCE [LARGE SCALE GENOMIC DNA]</scope>
    <source>
        <strain evidence="2 4">KM45013</strain>
    </source>
</reference>
<dbReference type="SUPFAM" id="SSF52317">
    <property type="entry name" value="Class I glutamine amidotransferase-like"/>
    <property type="match status" value="1"/>
</dbReference>
<dbReference type="GO" id="GO:0016740">
    <property type="term" value="F:transferase activity"/>
    <property type="evidence" value="ECO:0007669"/>
    <property type="project" value="UniProtKB-KW"/>
</dbReference>
<reference evidence="2" key="3">
    <citation type="submission" date="2017-04" db="EMBL/GenBank/DDBJ databases">
        <authorList>
            <person name="Afonso C.L."/>
            <person name="Miller P.J."/>
            <person name="Scott M.A."/>
            <person name="Spackman E."/>
            <person name="Goraichik I."/>
            <person name="Dimitrov K.M."/>
            <person name="Suarez D.L."/>
            <person name="Swayne D.E."/>
        </authorList>
    </citation>
    <scope>NUCLEOTIDE SEQUENCE</scope>
    <source>
        <strain evidence="2">KM45013</strain>
    </source>
</reference>
<dbReference type="RefSeq" id="WP_086041457.1">
    <property type="nucleotide sequence ID" value="NZ_CBCRZA010000022.1"/>
</dbReference>
<dbReference type="InterPro" id="IPR044992">
    <property type="entry name" value="ChyE-like"/>
</dbReference>
<dbReference type="Proteomes" id="UP000194154">
    <property type="component" value="Chromosome"/>
</dbReference>
<dbReference type="PANTHER" id="PTHR42695">
    <property type="entry name" value="GLUTAMINE AMIDOTRANSFERASE YLR126C-RELATED"/>
    <property type="match status" value="1"/>
</dbReference>
<name>A0A0D6DR47_9STAP</name>
<dbReference type="EMBL" id="CP021059">
    <property type="protein sequence ID" value="ARQ05729.1"/>
    <property type="molecule type" value="Genomic_DNA"/>
</dbReference>
<dbReference type="InterPro" id="IPR029062">
    <property type="entry name" value="Class_I_gatase-like"/>
</dbReference>
<accession>A0A0D6DR47</accession>
<dbReference type="GeneID" id="35294217"/>
<protein>
    <submittedName>
        <fullName evidence="3">Glutamine amidotransferase type 1 domain-containing protein</fullName>
    </submittedName>
</protein>
<feature type="domain" description="Glutamine amidotransferase" evidence="1">
    <location>
        <begin position="26"/>
        <end position="171"/>
    </location>
</feature>
<evidence type="ECO:0000313" key="4">
    <source>
        <dbReference type="Proteomes" id="UP000194154"/>
    </source>
</evidence>
<dbReference type="AlphaFoldDB" id="A0A0D6DR47"/>
<dbReference type="Pfam" id="PF00117">
    <property type="entry name" value="GATase"/>
    <property type="match status" value="1"/>
</dbReference>
<dbReference type="STRING" id="1855823.MCCS_00570"/>
<accession>A0A1W7A7X5</accession>
<dbReference type="CDD" id="cd01741">
    <property type="entry name" value="GATase1_1"/>
    <property type="match status" value="1"/>
</dbReference>
<organism evidence="3">
    <name type="scientific">Macrococcoides canis</name>
    <dbReference type="NCBI Taxonomy" id="1855823"/>
    <lineage>
        <taxon>Bacteria</taxon>
        <taxon>Bacillati</taxon>
        <taxon>Bacillota</taxon>
        <taxon>Bacilli</taxon>
        <taxon>Bacillales</taxon>
        <taxon>Staphylococcaceae</taxon>
        <taxon>Macrococcoides</taxon>
    </lineage>
</organism>
<dbReference type="OrthoDB" id="9807137at2"/>
<sequence length="223" mass="25213">MKTYILQHVPFENPGILEELNAKVIKLYENNHTLPDEKDIDLLIVLGGPMSVHDDIPWLNHEKALIKGLIHNNKPLLGICLGAQLIAEVLGGEVYPNSKGKKVGFGVINKQTDEYSFLPQQLDVLHWHGDTFTLPDKAKRLYSSTYCENQAFIYNENVIGLQFHMETTKETLSDLVEADREYITGNVLNNTEENIMTYDIPTENQEVLLSMVNYISGGRINGK</sequence>
<dbReference type="PROSITE" id="PS51273">
    <property type="entry name" value="GATASE_TYPE_1"/>
    <property type="match status" value="1"/>
</dbReference>
<dbReference type="EMBL" id="HG970732">
    <property type="protein sequence ID" value="CDO67650.1"/>
    <property type="molecule type" value="Genomic_DNA"/>
</dbReference>
<dbReference type="KEGG" id="mcak:MCCS_00570"/>
<evidence type="ECO:0000313" key="3">
    <source>
        <dbReference type="EMBL" id="CDO67650.1"/>
    </source>
</evidence>
<dbReference type="Gene3D" id="3.40.50.880">
    <property type="match status" value="1"/>
</dbReference>
<proteinExistence type="predicted"/>
<keyword evidence="3" id="KW-0315">Glutamine amidotransferase</keyword>
<keyword evidence="3" id="KW-0808">Transferase</keyword>
<evidence type="ECO:0000259" key="1">
    <source>
        <dbReference type="Pfam" id="PF00117"/>
    </source>
</evidence>